<gene>
    <name evidence="1" type="ORF">LAESUDRAFT_719829</name>
</gene>
<accession>A0A165HLI0</accession>
<sequence>MIGPLFEDCSTSKAVANTAVGGFGCDFGRKPPLGLCRRSKLSSFVSWVHLRYLCNGDHRKMAVGHRHRFRLAHLYTLILLSGAFGDRHWAEEEHQFPRSPLSTFLLNWSVVQHIA</sequence>
<evidence type="ECO:0000313" key="1">
    <source>
        <dbReference type="EMBL" id="KZT11887.1"/>
    </source>
</evidence>
<protein>
    <submittedName>
        <fullName evidence="1">Uncharacterized protein</fullName>
    </submittedName>
</protein>
<proteinExistence type="predicted"/>
<dbReference type="GeneID" id="63824727"/>
<keyword evidence="2" id="KW-1185">Reference proteome</keyword>
<dbReference type="EMBL" id="KV427606">
    <property type="protein sequence ID" value="KZT11887.1"/>
    <property type="molecule type" value="Genomic_DNA"/>
</dbReference>
<evidence type="ECO:0000313" key="2">
    <source>
        <dbReference type="Proteomes" id="UP000076871"/>
    </source>
</evidence>
<dbReference type="AlphaFoldDB" id="A0A165HLI0"/>
<name>A0A165HLI0_9APHY</name>
<dbReference type="InParanoid" id="A0A165HLI0"/>
<dbReference type="RefSeq" id="XP_040769535.1">
    <property type="nucleotide sequence ID" value="XM_040907698.1"/>
</dbReference>
<reference evidence="1 2" key="1">
    <citation type="journal article" date="2016" name="Mol. Biol. Evol.">
        <title>Comparative Genomics of Early-Diverging Mushroom-Forming Fungi Provides Insights into the Origins of Lignocellulose Decay Capabilities.</title>
        <authorList>
            <person name="Nagy L.G."/>
            <person name="Riley R."/>
            <person name="Tritt A."/>
            <person name="Adam C."/>
            <person name="Daum C."/>
            <person name="Floudas D."/>
            <person name="Sun H."/>
            <person name="Yadav J.S."/>
            <person name="Pangilinan J."/>
            <person name="Larsson K.H."/>
            <person name="Matsuura K."/>
            <person name="Barry K."/>
            <person name="Labutti K."/>
            <person name="Kuo R."/>
            <person name="Ohm R.A."/>
            <person name="Bhattacharya S.S."/>
            <person name="Shirouzu T."/>
            <person name="Yoshinaga Y."/>
            <person name="Martin F.M."/>
            <person name="Grigoriev I.V."/>
            <person name="Hibbett D.S."/>
        </authorList>
    </citation>
    <scope>NUCLEOTIDE SEQUENCE [LARGE SCALE GENOMIC DNA]</scope>
    <source>
        <strain evidence="1 2">93-53</strain>
    </source>
</reference>
<dbReference type="Proteomes" id="UP000076871">
    <property type="component" value="Unassembled WGS sequence"/>
</dbReference>
<organism evidence="1 2">
    <name type="scientific">Laetiporus sulphureus 93-53</name>
    <dbReference type="NCBI Taxonomy" id="1314785"/>
    <lineage>
        <taxon>Eukaryota</taxon>
        <taxon>Fungi</taxon>
        <taxon>Dikarya</taxon>
        <taxon>Basidiomycota</taxon>
        <taxon>Agaricomycotina</taxon>
        <taxon>Agaricomycetes</taxon>
        <taxon>Polyporales</taxon>
        <taxon>Laetiporus</taxon>
    </lineage>
</organism>